<dbReference type="PIRSF" id="PIRSF005047">
    <property type="entry name" value="UCP005047_YshC"/>
    <property type="match status" value="1"/>
</dbReference>
<dbReference type="HOGENOM" id="CLU_017729_1_0_10"/>
<evidence type="ECO:0000313" key="3">
    <source>
        <dbReference type="Proteomes" id="UP000000933"/>
    </source>
</evidence>
<dbReference type="InterPro" id="IPR004013">
    <property type="entry name" value="PHP_dom"/>
</dbReference>
<gene>
    <name evidence="2" type="primary">pol4</name>
    <name evidence="2" type="ordered locus">SRM_01886</name>
</gene>
<dbReference type="InterPro" id="IPR010996">
    <property type="entry name" value="HHH_MUS81"/>
</dbReference>
<accession>D5H9V2</accession>
<sequence length="584" mass="64425">MESIRRPGMLRMCPTRRYDSLDSRTSMRNDEVAQILQETADLLELTGGNPHRARAFARAARSLQDLDAPAADRLREDTLVEVSGIGDGMADHIGDIVHGGSFALRDELLSAVPPGLLDVLQVNGLGTKRTRRLWTELDIASLDELEHAAEADRVTALDGFGAKTQQNILENVRQLRRYEAQWRLADAWAAAHSFLQSLRGLDAVDRAVPAGALRRHTETMERADVLVSTATAPSVVDWLDAHLDAPTREDSVVTGRLDEGLPVAVHLTSPDRFGTAWWRTTGTADHCTAVTEHAAPPADHADEEALYRAAGLSVVPPALREGHGEVQAAADNALPELLTTEDLDGCLHNHSTYSDGAHTLREMALAARDRGYSYFGICDHSQSLRIADGLSPEEVRDQRDAVDRLNDELADDEPPFRIFHGIESDILRDGSLDYEQEVLEAFDFVVGSVHTGFSMTEEEATERLVRAVESPHTRILGHPTGRLLLGREGYPIDHERVIAACAEHDVALELNANPHRLDLDWRWVRHATDQGVLISINPDAHATAELDYVKWGVAVGRKGWLTPDQCLNAKSLDAFVQWLDDTRP</sequence>
<dbReference type="InterPro" id="IPR003141">
    <property type="entry name" value="Pol/His_phosphatase_N"/>
</dbReference>
<proteinExistence type="predicted"/>
<dbReference type="Gene3D" id="3.30.460.10">
    <property type="entry name" value="Beta Polymerase, domain 2"/>
    <property type="match status" value="1"/>
</dbReference>
<dbReference type="Proteomes" id="UP000000933">
    <property type="component" value="Chromosome"/>
</dbReference>
<evidence type="ECO:0000313" key="2">
    <source>
        <dbReference type="EMBL" id="CBH24807.1"/>
    </source>
</evidence>
<dbReference type="InterPro" id="IPR047967">
    <property type="entry name" value="PolX_PHP"/>
</dbReference>
<reference evidence="3" key="2">
    <citation type="submission" date="2010-04" db="EMBL/GenBank/DDBJ databases">
        <title>Genome sequence of Salinibacter ruber M8.</title>
        <authorList>
            <consortium name="Genoscope"/>
        </authorList>
    </citation>
    <scope>NUCLEOTIDE SEQUENCE [LARGE SCALE GENOMIC DNA]</scope>
    <source>
        <strain evidence="3">M8</strain>
    </source>
</reference>
<dbReference type="PANTHER" id="PTHR36928">
    <property type="entry name" value="PHOSPHATASE YCDX-RELATED"/>
    <property type="match status" value="1"/>
</dbReference>
<organism evidence="2 3">
    <name type="scientific">Salinibacter ruber (strain M8)</name>
    <dbReference type="NCBI Taxonomy" id="761659"/>
    <lineage>
        <taxon>Bacteria</taxon>
        <taxon>Pseudomonadati</taxon>
        <taxon>Rhodothermota</taxon>
        <taxon>Rhodothermia</taxon>
        <taxon>Rhodothermales</taxon>
        <taxon>Salinibacteraceae</taxon>
        <taxon>Salinibacter</taxon>
    </lineage>
</organism>
<dbReference type="EMBL" id="FP565814">
    <property type="protein sequence ID" value="CBH24807.1"/>
    <property type="molecule type" value="Genomic_DNA"/>
</dbReference>
<protein>
    <submittedName>
        <fullName evidence="2">DNA polymerase IV (Family X)</fullName>
    </submittedName>
</protein>
<reference evidence="2 3" key="1">
    <citation type="journal article" date="2010" name="ISME J.">
        <title>Fine-scale evolution: genomic, phenotypic and ecological differentiation in two coexisting Salinibacter ruber strains.</title>
        <authorList>
            <person name="Pena A."/>
            <person name="Teeling H."/>
            <person name="Huerta-Cepas J."/>
            <person name="Santos F."/>
            <person name="Yarza P."/>
            <person name="Brito-Echeverria J."/>
            <person name="Lucio M."/>
            <person name="Schmitt-Kopplin P."/>
            <person name="Meseguer I."/>
            <person name="Schenowitz C."/>
            <person name="Dossat C."/>
            <person name="Barbe V."/>
            <person name="Dopazo J."/>
            <person name="Rossello-Mora R."/>
            <person name="Schuler M."/>
            <person name="Glockner F.O."/>
            <person name="Amann R."/>
            <person name="Gabaldon T."/>
            <person name="Anton J."/>
        </authorList>
    </citation>
    <scope>NUCLEOTIDE SEQUENCE [LARGE SCALE GENOMIC DNA]</scope>
    <source>
        <strain evidence="2 3">M8</strain>
    </source>
</reference>
<dbReference type="Gene3D" id="1.10.150.110">
    <property type="entry name" value="DNA polymerase beta, N-terminal domain-like"/>
    <property type="match status" value="1"/>
</dbReference>
<dbReference type="GO" id="GO:0042578">
    <property type="term" value="F:phosphoric ester hydrolase activity"/>
    <property type="evidence" value="ECO:0007669"/>
    <property type="project" value="TreeGrafter"/>
</dbReference>
<dbReference type="SUPFAM" id="SSF81301">
    <property type="entry name" value="Nucleotidyltransferase"/>
    <property type="match status" value="1"/>
</dbReference>
<dbReference type="Gene3D" id="1.10.150.20">
    <property type="entry name" value="5' to 3' exonuclease, C-terminal subdomain"/>
    <property type="match status" value="1"/>
</dbReference>
<evidence type="ECO:0000259" key="1">
    <source>
        <dbReference type="SMART" id="SM00481"/>
    </source>
</evidence>
<dbReference type="PANTHER" id="PTHR36928:SF1">
    <property type="entry name" value="PHOSPHATASE YCDX-RELATED"/>
    <property type="match status" value="1"/>
</dbReference>
<dbReference type="InterPro" id="IPR022311">
    <property type="entry name" value="PolX-like"/>
</dbReference>
<dbReference type="InterPro" id="IPR027421">
    <property type="entry name" value="DNA_pol_lamdba_lyase_dom_sf"/>
</dbReference>
<dbReference type="Gene3D" id="3.20.20.140">
    <property type="entry name" value="Metal-dependent hydrolases"/>
    <property type="match status" value="1"/>
</dbReference>
<dbReference type="GO" id="GO:0008270">
    <property type="term" value="F:zinc ion binding"/>
    <property type="evidence" value="ECO:0007669"/>
    <property type="project" value="TreeGrafter"/>
</dbReference>
<dbReference type="InterPro" id="IPR016195">
    <property type="entry name" value="Pol/histidinol_Pase-like"/>
</dbReference>
<dbReference type="AlphaFoldDB" id="D5H9V2"/>
<dbReference type="InterPro" id="IPR050243">
    <property type="entry name" value="PHP_phosphatase"/>
</dbReference>
<feature type="domain" description="Polymerase/histidinol phosphatase N-terminal" evidence="1">
    <location>
        <begin position="345"/>
        <end position="428"/>
    </location>
</feature>
<name>D5H9V2_SALRM</name>
<dbReference type="SUPFAM" id="SSF89550">
    <property type="entry name" value="PHP domain-like"/>
    <property type="match status" value="1"/>
</dbReference>
<dbReference type="Pfam" id="PF14520">
    <property type="entry name" value="HHH_5"/>
    <property type="match status" value="1"/>
</dbReference>
<dbReference type="KEGG" id="srm:SRM_01886"/>
<dbReference type="SUPFAM" id="SSF47802">
    <property type="entry name" value="DNA polymerase beta, N-terminal domain-like"/>
    <property type="match status" value="1"/>
</dbReference>
<dbReference type="Pfam" id="PF14716">
    <property type="entry name" value="HHH_8"/>
    <property type="match status" value="1"/>
</dbReference>
<dbReference type="SMART" id="SM00481">
    <property type="entry name" value="POLIIIAc"/>
    <property type="match status" value="1"/>
</dbReference>
<dbReference type="CDD" id="cd07436">
    <property type="entry name" value="PHP_PolX"/>
    <property type="match status" value="1"/>
</dbReference>
<dbReference type="InterPro" id="IPR043519">
    <property type="entry name" value="NT_sf"/>
</dbReference>
<dbReference type="GO" id="GO:0005829">
    <property type="term" value="C:cytosol"/>
    <property type="evidence" value="ECO:0007669"/>
    <property type="project" value="TreeGrafter"/>
</dbReference>
<dbReference type="FunFam" id="3.20.20.140:FF:000047">
    <property type="entry name" value="PHP domain-containing protein"/>
    <property type="match status" value="1"/>
</dbReference>
<dbReference type="Pfam" id="PF02811">
    <property type="entry name" value="PHP"/>
    <property type="match status" value="1"/>
</dbReference>